<evidence type="ECO:0000313" key="3">
    <source>
        <dbReference type="Proteomes" id="UP000235388"/>
    </source>
</evidence>
<proteinExistence type="predicted"/>
<organism evidence="2 3">
    <name type="scientific">Puccinia coronata f. sp. avenae</name>
    <dbReference type="NCBI Taxonomy" id="200324"/>
    <lineage>
        <taxon>Eukaryota</taxon>
        <taxon>Fungi</taxon>
        <taxon>Dikarya</taxon>
        <taxon>Basidiomycota</taxon>
        <taxon>Pucciniomycotina</taxon>
        <taxon>Pucciniomycetes</taxon>
        <taxon>Pucciniales</taxon>
        <taxon>Pucciniaceae</taxon>
        <taxon>Puccinia</taxon>
    </lineage>
</organism>
<comment type="caution">
    <text evidence="2">The sequence shown here is derived from an EMBL/GenBank/DDBJ whole genome shotgun (WGS) entry which is preliminary data.</text>
</comment>
<protein>
    <submittedName>
        <fullName evidence="2">Uncharacterized protein</fullName>
    </submittedName>
</protein>
<reference evidence="2 3" key="1">
    <citation type="submission" date="2017-11" db="EMBL/GenBank/DDBJ databases">
        <title>De novo assembly and phasing of dikaryotic genomes from two isolates of Puccinia coronata f. sp. avenae, the causal agent of oat crown rust.</title>
        <authorList>
            <person name="Miller M.E."/>
            <person name="Zhang Y."/>
            <person name="Omidvar V."/>
            <person name="Sperschneider J."/>
            <person name="Schwessinger B."/>
            <person name="Raley C."/>
            <person name="Palmer J.M."/>
            <person name="Garnica D."/>
            <person name="Upadhyaya N."/>
            <person name="Rathjen J."/>
            <person name="Taylor J.M."/>
            <person name="Park R.F."/>
            <person name="Dodds P.N."/>
            <person name="Hirsch C.D."/>
            <person name="Kianian S.F."/>
            <person name="Figueroa M."/>
        </authorList>
    </citation>
    <scope>NUCLEOTIDE SEQUENCE [LARGE SCALE GENOMIC DNA]</scope>
    <source>
        <strain evidence="2">12NC29</strain>
    </source>
</reference>
<evidence type="ECO:0000256" key="1">
    <source>
        <dbReference type="SAM" id="MobiDB-lite"/>
    </source>
</evidence>
<dbReference type="AlphaFoldDB" id="A0A2N5VAR6"/>
<name>A0A2N5VAR6_9BASI</name>
<keyword evidence="3" id="KW-1185">Reference proteome</keyword>
<dbReference type="EMBL" id="PGCJ01000113">
    <property type="protein sequence ID" value="PLW47108.1"/>
    <property type="molecule type" value="Genomic_DNA"/>
</dbReference>
<dbReference type="Proteomes" id="UP000235388">
    <property type="component" value="Unassembled WGS sequence"/>
</dbReference>
<accession>A0A2N5VAR6</accession>
<sequence>MTVGFVIPTSVWNLDRSKQREGENTSDSASPTNQPCSNREISTYAQLHGAAVIN</sequence>
<evidence type="ECO:0000313" key="2">
    <source>
        <dbReference type="EMBL" id="PLW47108.1"/>
    </source>
</evidence>
<feature type="compositionally biased region" description="Polar residues" evidence="1">
    <location>
        <begin position="25"/>
        <end position="39"/>
    </location>
</feature>
<feature type="region of interest" description="Disordered" evidence="1">
    <location>
        <begin position="13"/>
        <end position="39"/>
    </location>
</feature>
<gene>
    <name evidence="2" type="ORF">PCANC_09693</name>
</gene>